<dbReference type="GeneID" id="28978578"/>
<dbReference type="RefSeq" id="XP_018268224.1">
    <property type="nucleotide sequence ID" value="XM_018418130.1"/>
</dbReference>
<evidence type="ECO:0000313" key="3">
    <source>
        <dbReference type="Proteomes" id="UP000053890"/>
    </source>
</evidence>
<keyword evidence="3" id="KW-1185">Reference proteome</keyword>
<feature type="compositionally biased region" description="Pro residues" evidence="1">
    <location>
        <begin position="15"/>
        <end position="28"/>
    </location>
</feature>
<feature type="non-terminal residue" evidence="2">
    <location>
        <position position="1"/>
    </location>
</feature>
<sequence length="586" mass="64029">ACALAASAERRPRPGRPSPSPLLPPHPPLLVHRSSTFLEAHPVAVPPVDYQQRRPPAHPVRRAALHAHVPGAALTSHAEPARQGPVVALLVAPAGLVRRRGGPVERAADDAAAHARPLSLDLVHQAPDPHAAEPRPQLVPPQASPATVDSLARPRLWLRRRLVRGPCRPGRRLLQHPARRQQPHVDGVVVGRVRQAVALARAIDLVRLVHLDRRLVHPGVARPRLPRRPPPFRTHLAEPVARAPHASHRPPSPPVGRGRRRRRRQPVLFARPAQPDRRGRLLAQEPVQLDPSLAHAVDAASRPEGLVAGRARHLRRRSQAPDVAPTAALALDVVRPRGRVHRDGPHDLHAPLDPRRRLPAQRHHPPQRRVPPPEHLAGPRRHPVSRVDVHRRVGGLVRIGDDDLDGVLPAPVTDRRRRHRARARRAVRVLHLERARAVVRVVGDELVEHEHVRRRPRGQAPPAHLARAAVAHLAAAQARSSFDHDDVAGDVASCHAPHRQAPARRTAPAPVVELCGGRARQARRGRARQPSAAAAGPVRLDLAVLVTCIPYSSPSCSITPHPACLLAAFWFPSTLVSSLPPSCHTV</sequence>
<gene>
    <name evidence="2" type="ORF">RHOBADRAFT_56005</name>
</gene>
<dbReference type="AlphaFoldDB" id="A0A0P9EFN8"/>
<evidence type="ECO:0000256" key="1">
    <source>
        <dbReference type="SAM" id="MobiDB-lite"/>
    </source>
</evidence>
<protein>
    <submittedName>
        <fullName evidence="2">Uncharacterized protein</fullName>
    </submittedName>
</protein>
<dbReference type="Proteomes" id="UP000053890">
    <property type="component" value="Unassembled WGS sequence"/>
</dbReference>
<evidence type="ECO:0000313" key="2">
    <source>
        <dbReference type="EMBL" id="KPV72175.1"/>
    </source>
</evidence>
<feature type="compositionally biased region" description="Basic and acidic residues" evidence="1">
    <location>
        <begin position="341"/>
        <end position="356"/>
    </location>
</feature>
<accession>A0A0P9EFN8</accession>
<organism evidence="2 3">
    <name type="scientific">Rhodotorula graminis (strain WP1)</name>
    <dbReference type="NCBI Taxonomy" id="578459"/>
    <lineage>
        <taxon>Eukaryota</taxon>
        <taxon>Fungi</taxon>
        <taxon>Dikarya</taxon>
        <taxon>Basidiomycota</taxon>
        <taxon>Pucciniomycotina</taxon>
        <taxon>Microbotryomycetes</taxon>
        <taxon>Sporidiobolales</taxon>
        <taxon>Sporidiobolaceae</taxon>
        <taxon>Rhodotorula</taxon>
    </lineage>
</organism>
<dbReference type="EMBL" id="KQ474088">
    <property type="protein sequence ID" value="KPV72175.1"/>
    <property type="molecule type" value="Genomic_DNA"/>
</dbReference>
<reference evidence="2 3" key="1">
    <citation type="journal article" date="2015" name="Front. Microbiol.">
        <title>Genome sequence of the plant growth promoting endophytic yeast Rhodotorula graminis WP1.</title>
        <authorList>
            <person name="Firrincieli A."/>
            <person name="Otillar R."/>
            <person name="Salamov A."/>
            <person name="Schmutz J."/>
            <person name="Khan Z."/>
            <person name="Redman R.S."/>
            <person name="Fleck N.D."/>
            <person name="Lindquist E."/>
            <person name="Grigoriev I.V."/>
            <person name="Doty S.L."/>
        </authorList>
    </citation>
    <scope>NUCLEOTIDE SEQUENCE [LARGE SCALE GENOMIC DNA]</scope>
    <source>
        <strain evidence="2 3">WP1</strain>
    </source>
</reference>
<feature type="region of interest" description="Disordered" evidence="1">
    <location>
        <begin position="126"/>
        <end position="146"/>
    </location>
</feature>
<feature type="region of interest" description="Disordered" evidence="1">
    <location>
        <begin position="1"/>
        <end position="28"/>
    </location>
</feature>
<feature type="region of interest" description="Disordered" evidence="1">
    <location>
        <begin position="221"/>
        <end position="280"/>
    </location>
</feature>
<name>A0A0P9EFN8_RHOGW</name>
<feature type="region of interest" description="Disordered" evidence="1">
    <location>
        <begin position="338"/>
        <end position="383"/>
    </location>
</feature>
<feature type="compositionally biased region" description="Basic residues" evidence="1">
    <location>
        <begin position="357"/>
        <end position="367"/>
    </location>
</feature>
<proteinExistence type="predicted"/>